<dbReference type="EMBL" id="OY660871">
    <property type="protein sequence ID" value="CAJ1062894.1"/>
    <property type="molecule type" value="Genomic_DNA"/>
</dbReference>
<gene>
    <name evidence="2" type="ORF">XNOV1_A023990</name>
</gene>
<protein>
    <submittedName>
        <fullName evidence="2">Uncharacterized protein</fullName>
    </submittedName>
</protein>
<keyword evidence="3" id="KW-1185">Reference proteome</keyword>
<organism evidence="2 3">
    <name type="scientific">Xyrichtys novacula</name>
    <name type="common">Pearly razorfish</name>
    <name type="synonym">Hemipteronotus novacula</name>
    <dbReference type="NCBI Taxonomy" id="13765"/>
    <lineage>
        <taxon>Eukaryota</taxon>
        <taxon>Metazoa</taxon>
        <taxon>Chordata</taxon>
        <taxon>Craniata</taxon>
        <taxon>Vertebrata</taxon>
        <taxon>Euteleostomi</taxon>
        <taxon>Actinopterygii</taxon>
        <taxon>Neopterygii</taxon>
        <taxon>Teleostei</taxon>
        <taxon>Neoteleostei</taxon>
        <taxon>Acanthomorphata</taxon>
        <taxon>Eupercaria</taxon>
        <taxon>Labriformes</taxon>
        <taxon>Labridae</taxon>
        <taxon>Xyrichtys</taxon>
    </lineage>
</organism>
<dbReference type="AlphaFoldDB" id="A0AAV1FQ49"/>
<proteinExistence type="predicted"/>
<dbReference type="Proteomes" id="UP001178508">
    <property type="component" value="Chromosome 8"/>
</dbReference>
<accession>A0AAV1FQ49</accession>
<reference evidence="2" key="1">
    <citation type="submission" date="2023-08" db="EMBL/GenBank/DDBJ databases">
        <authorList>
            <person name="Alioto T."/>
            <person name="Alioto T."/>
            <person name="Gomez Garrido J."/>
        </authorList>
    </citation>
    <scope>NUCLEOTIDE SEQUENCE</scope>
</reference>
<evidence type="ECO:0000313" key="2">
    <source>
        <dbReference type="EMBL" id="CAJ1062894.1"/>
    </source>
</evidence>
<name>A0AAV1FQ49_XYRNO</name>
<sequence>MQRADVTVFDMVLLSPLDATRVTVHTHSPKQGNNYVTHVRLQILPTGDSASREEQQPSAPNNQSSPPPLRLLLCTGLEPSGNTLQLSETVTSRAAPCRCRPVVGGDKQESDRGCSDRTGVLFFLLHLYITAEGRVNSCTSVLVARKQDMNNGWISRPHSAGLPRQLRPE</sequence>
<feature type="region of interest" description="Disordered" evidence="1">
    <location>
        <begin position="48"/>
        <end position="69"/>
    </location>
</feature>
<evidence type="ECO:0000256" key="1">
    <source>
        <dbReference type="SAM" id="MobiDB-lite"/>
    </source>
</evidence>
<evidence type="ECO:0000313" key="3">
    <source>
        <dbReference type="Proteomes" id="UP001178508"/>
    </source>
</evidence>